<name>A0A8X6TMZ4_NEPPI</name>
<evidence type="ECO:0000256" key="1">
    <source>
        <dbReference type="SAM" id="MobiDB-lite"/>
    </source>
</evidence>
<proteinExistence type="predicted"/>
<evidence type="ECO:0000313" key="2">
    <source>
        <dbReference type="EMBL" id="GFT28019.1"/>
    </source>
</evidence>
<accession>A0A8X6TMZ4</accession>
<dbReference type="AlphaFoldDB" id="A0A8X6TMZ4"/>
<organism evidence="2 3">
    <name type="scientific">Nephila pilipes</name>
    <name type="common">Giant wood spider</name>
    <name type="synonym">Nephila maculata</name>
    <dbReference type="NCBI Taxonomy" id="299642"/>
    <lineage>
        <taxon>Eukaryota</taxon>
        <taxon>Metazoa</taxon>
        <taxon>Ecdysozoa</taxon>
        <taxon>Arthropoda</taxon>
        <taxon>Chelicerata</taxon>
        <taxon>Arachnida</taxon>
        <taxon>Araneae</taxon>
        <taxon>Araneomorphae</taxon>
        <taxon>Entelegynae</taxon>
        <taxon>Araneoidea</taxon>
        <taxon>Nephilidae</taxon>
        <taxon>Nephila</taxon>
    </lineage>
</organism>
<gene>
    <name evidence="2" type="ORF">NPIL_164701</name>
</gene>
<dbReference type="Proteomes" id="UP000887013">
    <property type="component" value="Unassembled WGS sequence"/>
</dbReference>
<reference evidence="2" key="1">
    <citation type="submission" date="2020-08" db="EMBL/GenBank/DDBJ databases">
        <title>Multicomponent nature underlies the extraordinary mechanical properties of spider dragline silk.</title>
        <authorList>
            <person name="Kono N."/>
            <person name="Nakamura H."/>
            <person name="Mori M."/>
            <person name="Yoshida Y."/>
            <person name="Ohtoshi R."/>
            <person name="Malay A.D."/>
            <person name="Moran D.A.P."/>
            <person name="Tomita M."/>
            <person name="Numata K."/>
            <person name="Arakawa K."/>
        </authorList>
    </citation>
    <scope>NUCLEOTIDE SEQUENCE</scope>
</reference>
<protein>
    <submittedName>
        <fullName evidence="2">Uncharacterized protein</fullName>
    </submittedName>
</protein>
<keyword evidence="3" id="KW-1185">Reference proteome</keyword>
<feature type="region of interest" description="Disordered" evidence="1">
    <location>
        <begin position="73"/>
        <end position="92"/>
    </location>
</feature>
<dbReference type="EMBL" id="BMAW01060795">
    <property type="protein sequence ID" value="GFT28019.1"/>
    <property type="molecule type" value="Genomic_DNA"/>
</dbReference>
<evidence type="ECO:0000313" key="3">
    <source>
        <dbReference type="Proteomes" id="UP000887013"/>
    </source>
</evidence>
<comment type="caution">
    <text evidence="2">The sequence shown here is derived from an EMBL/GenBank/DDBJ whole genome shotgun (WGS) entry which is preliminary data.</text>
</comment>
<sequence>MSEVTDQVSTREEIIRQEDQRNPQWIFKFFQEGRRERQYQKLHNNTSGVKVLLHRQPSLGNHKTLRKRVKFDDHQKSKGVSKGQVTLQRDKPSPFCELPNAISDFMCKDRIGEPSSSGARQLG</sequence>